<evidence type="ECO:0000313" key="7">
    <source>
        <dbReference type="Proteomes" id="UP001519667"/>
    </source>
</evidence>
<organism evidence="6 7">
    <name type="scientific">Metapseudomonas boanensis</name>
    <dbReference type="NCBI Taxonomy" id="2822138"/>
    <lineage>
        <taxon>Bacteria</taxon>
        <taxon>Pseudomonadati</taxon>
        <taxon>Pseudomonadota</taxon>
        <taxon>Gammaproteobacteria</taxon>
        <taxon>Pseudomonadales</taxon>
        <taxon>Pseudomonadaceae</taxon>
        <taxon>Metapseudomonas</taxon>
    </lineage>
</organism>
<feature type="domain" description="UspA" evidence="5">
    <location>
        <begin position="154"/>
        <end position="273"/>
    </location>
</feature>
<comment type="similarity">
    <text evidence="2">Belongs to the universal stress protein A family.</text>
</comment>
<keyword evidence="3" id="KW-0963">Cytoplasm</keyword>
<dbReference type="Pfam" id="PF00582">
    <property type="entry name" value="Usp"/>
    <property type="match status" value="1"/>
</dbReference>
<evidence type="ECO:0000259" key="5">
    <source>
        <dbReference type="Pfam" id="PF00582"/>
    </source>
</evidence>
<evidence type="ECO:0000256" key="2">
    <source>
        <dbReference type="ARBA" id="ARBA00008791"/>
    </source>
</evidence>
<evidence type="ECO:0000313" key="6">
    <source>
        <dbReference type="EMBL" id="MBT8769085.1"/>
    </source>
</evidence>
<accession>A0ABS5XPQ0</accession>
<name>A0ABS5XPQ0_9GAMM</name>
<dbReference type="SUPFAM" id="SSF52402">
    <property type="entry name" value="Adenine nucleotide alpha hydrolases-like"/>
    <property type="match status" value="2"/>
</dbReference>
<dbReference type="RefSeq" id="WP_215380452.1">
    <property type="nucleotide sequence ID" value="NZ_JAGTIS010000020.1"/>
</dbReference>
<dbReference type="Gene3D" id="3.40.50.12370">
    <property type="match status" value="1"/>
</dbReference>
<dbReference type="Proteomes" id="UP001519667">
    <property type="component" value="Unassembled WGS sequence"/>
</dbReference>
<comment type="subcellular location">
    <subcellularLocation>
        <location evidence="1">Cytoplasm</location>
    </subcellularLocation>
</comment>
<dbReference type="InterPro" id="IPR006016">
    <property type="entry name" value="UspA"/>
</dbReference>
<evidence type="ECO:0000256" key="1">
    <source>
        <dbReference type="ARBA" id="ARBA00004496"/>
    </source>
</evidence>
<protein>
    <submittedName>
        <fullName evidence="6">Universal stress protein</fullName>
    </submittedName>
</protein>
<comment type="caution">
    <text evidence="6">The sequence shown here is derived from an EMBL/GenBank/DDBJ whole genome shotgun (WGS) entry which is preliminary data.</text>
</comment>
<proteinExistence type="inferred from homology"/>
<dbReference type="EMBL" id="JAGTIS010000020">
    <property type="protein sequence ID" value="MBT8769085.1"/>
    <property type="molecule type" value="Genomic_DNA"/>
</dbReference>
<comment type="function">
    <text evidence="4">Required for resistance to DNA-damaging agents.</text>
</comment>
<sequence length="290" mass="31190">MRSIKKILLAVPPVPESPALLRGEQLAAKLGATLNLLVCDARDDQGEFLDQQLARLRLLGIPALGERANVDTEHASSAILSACQVQEYDLIIKQHQPASGLKQLLVPPDDWQLVRLSPAPLLLVRSRSPWEGSSVLAAMDVEHHDPAHLALQGNVMGHASDLCELFGASLHVVSAYSPTLLPAADPSVAPDQSVARHCHDQCQWFQNEYEVPEHRLHIGEGPAKALIPQIARQLDATLVVLGTVARHGISGALLGNTAEAVLDHLDGDVLVLKPNMAHTQHAEPTGHRAA</sequence>
<evidence type="ECO:0000256" key="3">
    <source>
        <dbReference type="ARBA" id="ARBA00022490"/>
    </source>
</evidence>
<reference evidence="6 7" key="1">
    <citation type="submission" date="2021-04" db="EMBL/GenBank/DDBJ databases">
        <title>Pseudomonas boanensis sp. nov., a bacterium isolated from river water used for household purposes in Boane District, Mozambique.</title>
        <authorList>
            <person name="Nicklasson M."/>
            <person name="Martin-Rodriguez A.J."/>
            <person name="Thorell K."/>
            <person name="Neves L."/>
            <person name="Mussagy A."/>
            <person name="Rydberg H.A."/>
            <person name="Hernroth B."/>
            <person name="Svensson-Stadler L."/>
            <person name="Sjoling A."/>
        </authorList>
    </citation>
    <scope>NUCLEOTIDE SEQUENCE [LARGE SCALE GENOMIC DNA]</scope>
    <source>
        <strain evidence="6 7">DB1</strain>
    </source>
</reference>
<dbReference type="PANTHER" id="PTHR47892:SF1">
    <property type="entry name" value="UNIVERSAL STRESS PROTEIN E"/>
    <property type="match status" value="1"/>
</dbReference>
<evidence type="ECO:0000256" key="4">
    <source>
        <dbReference type="ARBA" id="ARBA00037131"/>
    </source>
</evidence>
<dbReference type="PANTHER" id="PTHR47892">
    <property type="entry name" value="UNIVERSAL STRESS PROTEIN E"/>
    <property type="match status" value="1"/>
</dbReference>
<gene>
    <name evidence="6" type="ORF">J7302_23555</name>
</gene>
<keyword evidence="7" id="KW-1185">Reference proteome</keyword>